<dbReference type="VEuPathDB" id="FungiDB:FUN_017621"/>
<proteinExistence type="predicted"/>
<gene>
    <name evidence="2" type="ORF">RhiirA4_473732</name>
</gene>
<organism evidence="2 3">
    <name type="scientific">Rhizophagus irregularis</name>
    <dbReference type="NCBI Taxonomy" id="588596"/>
    <lineage>
        <taxon>Eukaryota</taxon>
        <taxon>Fungi</taxon>
        <taxon>Fungi incertae sedis</taxon>
        <taxon>Mucoromycota</taxon>
        <taxon>Glomeromycotina</taxon>
        <taxon>Glomeromycetes</taxon>
        <taxon>Glomerales</taxon>
        <taxon>Glomeraceae</taxon>
        <taxon>Rhizophagus</taxon>
    </lineage>
</organism>
<evidence type="ECO:0000313" key="3">
    <source>
        <dbReference type="Proteomes" id="UP000234323"/>
    </source>
</evidence>
<dbReference type="VEuPathDB" id="FungiDB:RhiirFUN_022965"/>
<evidence type="ECO:0000313" key="2">
    <source>
        <dbReference type="EMBL" id="PKY54750.1"/>
    </source>
</evidence>
<dbReference type="Proteomes" id="UP000234323">
    <property type="component" value="Unassembled WGS sequence"/>
</dbReference>
<accession>A0A2I1H7A3</accession>
<dbReference type="AlphaFoldDB" id="A0A2I1H7A3"/>
<feature type="compositionally biased region" description="Low complexity" evidence="1">
    <location>
        <begin position="53"/>
        <end position="68"/>
    </location>
</feature>
<name>A0A2I1H7A3_9GLOM</name>
<dbReference type="EMBL" id="LLXI01001678">
    <property type="protein sequence ID" value="PKY54750.1"/>
    <property type="molecule type" value="Genomic_DNA"/>
</dbReference>
<comment type="caution">
    <text evidence="2">The sequence shown here is derived from an EMBL/GenBank/DDBJ whole genome shotgun (WGS) entry which is preliminary data.</text>
</comment>
<reference evidence="2 3" key="1">
    <citation type="submission" date="2015-10" db="EMBL/GenBank/DDBJ databases">
        <title>Genome analyses suggest a sexual origin of heterokaryosis in a supposedly ancient asexual fungus.</title>
        <authorList>
            <person name="Ropars J."/>
            <person name="Sedzielewska K."/>
            <person name="Noel J."/>
            <person name="Charron P."/>
            <person name="Farinelli L."/>
            <person name="Marton T."/>
            <person name="Kruger M."/>
            <person name="Pelin A."/>
            <person name="Brachmann A."/>
            <person name="Corradi N."/>
        </authorList>
    </citation>
    <scope>NUCLEOTIDE SEQUENCE [LARGE SCALE GENOMIC DNA]</scope>
    <source>
        <strain evidence="2 3">A4</strain>
    </source>
</reference>
<feature type="region of interest" description="Disordered" evidence="1">
    <location>
        <begin position="46"/>
        <end position="68"/>
    </location>
</feature>
<sequence>MSVVETSGIACLWKEISERESQFCLIYITKEIHSIEYPNYKYSPVRSHDQNKNSSEIESNTTSEIDISPETDINMSEIDNDMVADLFQSDFMDVDPIDPSLFINQSLIDSSFSFIDPSLIDYSLEFTHDNYTLQYSKEQLLHLPTAVKHLKQLDFCSVFRCPFVAGNFNETVLNILPSGPKDPVNTNFIFDTKRVKEN</sequence>
<evidence type="ECO:0000256" key="1">
    <source>
        <dbReference type="SAM" id="MobiDB-lite"/>
    </source>
</evidence>
<keyword evidence="3" id="KW-1185">Reference proteome</keyword>
<protein>
    <submittedName>
        <fullName evidence="2">Uncharacterized protein</fullName>
    </submittedName>
</protein>